<feature type="region of interest" description="Disordered" evidence="1">
    <location>
        <begin position="1"/>
        <end position="29"/>
    </location>
</feature>
<sequence>MTANHNTKNNGQAQPAAEEFPLPPPESEGALANQAIPLGESILTIQAGEHPIYGIMQRSRAVTAQSDYYRLQFRGYARSDGTHWVPMEGDDSRFHAQYNLAWVRVDRPSQTVTFGPKNGVQCSPGLEGTGLDTYLFGNAIAWAKSTCPDYAISPGLITIGSSSDEERTKKHAFYASQAFQFEWQDPAQRNALFFKDKVSKLLGVWNKDAIREFGGEEMLQMLAGQDEARMALQYELDQAENAQDTMKRALQKEKSTSQILTGVLILMAIIGVWALL</sequence>
<feature type="compositionally biased region" description="Polar residues" evidence="1">
    <location>
        <begin position="1"/>
        <end position="12"/>
    </location>
</feature>
<feature type="transmembrane region" description="Helical" evidence="2">
    <location>
        <begin position="256"/>
        <end position="275"/>
    </location>
</feature>
<keyword evidence="2" id="KW-1133">Transmembrane helix</keyword>
<proteinExistence type="predicted"/>
<dbReference type="RefSeq" id="WP_149296251.1">
    <property type="nucleotide sequence ID" value="NZ_CP043473.1"/>
</dbReference>
<dbReference type="KEGG" id="chrm:FYK34_10125"/>
<keyword evidence="2" id="KW-0472">Membrane</keyword>
<evidence type="ECO:0000256" key="1">
    <source>
        <dbReference type="SAM" id="MobiDB-lite"/>
    </source>
</evidence>
<evidence type="ECO:0000256" key="2">
    <source>
        <dbReference type="SAM" id="Phobius"/>
    </source>
</evidence>
<reference evidence="3 4" key="1">
    <citation type="submission" date="2019-08" db="EMBL/GenBank/DDBJ databases">
        <title>Chromobacterium paludis, a novel bacterium isolated from a Maryland marsh pond.</title>
        <authorList>
            <person name="Blackburn M.B."/>
            <person name="Gundersen-Rindal D.E."/>
        </authorList>
    </citation>
    <scope>NUCLEOTIDE SEQUENCE [LARGE SCALE GENOMIC DNA]</scope>
    <source>
        <strain evidence="4">IIBBL 257-1</strain>
    </source>
</reference>
<accession>A0A5C1DGT7</accession>
<dbReference type="EMBL" id="CP043473">
    <property type="protein sequence ID" value="QEL55894.1"/>
    <property type="molecule type" value="Genomic_DNA"/>
</dbReference>
<keyword evidence="4" id="KW-1185">Reference proteome</keyword>
<evidence type="ECO:0000313" key="4">
    <source>
        <dbReference type="Proteomes" id="UP000322079"/>
    </source>
</evidence>
<keyword evidence="2" id="KW-0812">Transmembrane</keyword>
<gene>
    <name evidence="3" type="ORF">FYK34_10125</name>
</gene>
<dbReference type="AlphaFoldDB" id="A0A5C1DGT7"/>
<dbReference type="Proteomes" id="UP000322079">
    <property type="component" value="Chromosome"/>
</dbReference>
<evidence type="ECO:0000313" key="3">
    <source>
        <dbReference type="EMBL" id="QEL55894.1"/>
    </source>
</evidence>
<protein>
    <submittedName>
        <fullName evidence="3">Uncharacterized protein</fullName>
    </submittedName>
</protein>
<name>A0A5C1DGT7_9NEIS</name>
<organism evidence="3 4">
    <name type="scientific">Chromobacterium paludis</name>
    <dbReference type="NCBI Taxonomy" id="2605945"/>
    <lineage>
        <taxon>Bacteria</taxon>
        <taxon>Pseudomonadati</taxon>
        <taxon>Pseudomonadota</taxon>
        <taxon>Betaproteobacteria</taxon>
        <taxon>Neisseriales</taxon>
        <taxon>Chromobacteriaceae</taxon>
        <taxon>Chromobacterium</taxon>
    </lineage>
</organism>